<organism evidence="2 3">
    <name type="scientific">Spodoptera litura</name>
    <name type="common">Asian cotton leafworm</name>
    <dbReference type="NCBI Taxonomy" id="69820"/>
    <lineage>
        <taxon>Eukaryota</taxon>
        <taxon>Metazoa</taxon>
        <taxon>Ecdysozoa</taxon>
        <taxon>Arthropoda</taxon>
        <taxon>Hexapoda</taxon>
        <taxon>Insecta</taxon>
        <taxon>Pterygota</taxon>
        <taxon>Neoptera</taxon>
        <taxon>Endopterygota</taxon>
        <taxon>Lepidoptera</taxon>
        <taxon>Glossata</taxon>
        <taxon>Ditrysia</taxon>
        <taxon>Noctuoidea</taxon>
        <taxon>Noctuidae</taxon>
        <taxon>Amphipyrinae</taxon>
        <taxon>Spodoptera</taxon>
    </lineage>
</organism>
<dbReference type="InterPro" id="IPR004119">
    <property type="entry name" value="EcKL"/>
</dbReference>
<evidence type="ECO:0000313" key="3">
    <source>
        <dbReference type="RefSeq" id="XP_022823653.1"/>
    </source>
</evidence>
<evidence type="ECO:0000313" key="2">
    <source>
        <dbReference type="Proteomes" id="UP000301870"/>
    </source>
</evidence>
<dbReference type="Proteomes" id="UP000301870">
    <property type="component" value="Chromosome 18"/>
</dbReference>
<keyword evidence="2" id="KW-1185">Reference proteome</keyword>
<gene>
    <name evidence="3" type="primary">LOC111354427</name>
</gene>
<proteinExistence type="predicted"/>
<dbReference type="Pfam" id="PF02958">
    <property type="entry name" value="EcKL"/>
    <property type="match status" value="1"/>
</dbReference>
<dbReference type="InterPro" id="IPR011009">
    <property type="entry name" value="Kinase-like_dom_sf"/>
</dbReference>
<dbReference type="KEGG" id="sliu:111354427"/>
<name>A0A9J7E3J5_SPOLT</name>
<dbReference type="InterPro" id="IPR015897">
    <property type="entry name" value="CHK_kinase-like"/>
</dbReference>
<feature type="domain" description="CHK kinase-like" evidence="1">
    <location>
        <begin position="132"/>
        <end position="323"/>
    </location>
</feature>
<sequence>MARYNFEGNFANLSDRQAEFINEVIRKQDLNVNKVVFHTVGKADDNFMADVKRITIEGDKGSMKMIVKIASANKNVRAFSLSEYLFGNEHIMYMEVLPKFVSLQKEAGIPEEEHLKYAKCYGSLNEAPNEVVILEDLNESNYKMLNKYESLSDECVRSILKNFAILHSLSFVLKHHEPETYEAYKEKLHNVWNIRAGLPGVTQQFQSLENLILSTLDKEKYRNAIKNTVTSLPENMLKASKVWDNQYSIIQQGDAWTNNIMFKFDGDELQESIMIDYQLSKVSNPVIDLLYMTLNCTDYETRTKNFYSWLDYYHSELDKSLSYFDLKADLIYPRDQLDADIKTYIKLLFPMSLMLANLLMRDANEAAKMKEAMVDSGLEGVTTSMVNQAVQNDTLLRTRKKIEGLIDSVTELGLLDNSN</sequence>
<dbReference type="Gene3D" id="3.90.1200.10">
    <property type="match status" value="1"/>
</dbReference>
<dbReference type="SUPFAM" id="SSF56112">
    <property type="entry name" value="Protein kinase-like (PK-like)"/>
    <property type="match status" value="1"/>
</dbReference>
<dbReference type="PANTHER" id="PTHR11012">
    <property type="entry name" value="PROTEIN KINASE-LIKE DOMAIN-CONTAINING"/>
    <property type="match status" value="1"/>
</dbReference>
<dbReference type="GeneID" id="111354427"/>
<dbReference type="PANTHER" id="PTHR11012:SF30">
    <property type="entry name" value="PROTEIN KINASE-LIKE DOMAIN-CONTAINING"/>
    <property type="match status" value="1"/>
</dbReference>
<dbReference type="OrthoDB" id="8250698at2759"/>
<protein>
    <submittedName>
        <fullName evidence="3">Uncharacterized protein LOC111354427</fullName>
    </submittedName>
</protein>
<dbReference type="AlphaFoldDB" id="A0A9J7E3J5"/>
<accession>A0A9J7E3J5</accession>
<evidence type="ECO:0000259" key="1">
    <source>
        <dbReference type="SMART" id="SM00587"/>
    </source>
</evidence>
<reference evidence="3" key="1">
    <citation type="submission" date="2025-08" db="UniProtKB">
        <authorList>
            <consortium name="RefSeq"/>
        </authorList>
    </citation>
    <scope>IDENTIFICATION</scope>
    <source>
        <strain evidence="3">Ishihara</strain>
        <tissue evidence="3">Whole body</tissue>
    </source>
</reference>
<dbReference type="SMART" id="SM00587">
    <property type="entry name" value="CHK"/>
    <property type="match status" value="1"/>
</dbReference>
<dbReference type="RefSeq" id="XP_022823653.1">
    <property type="nucleotide sequence ID" value="XM_022967885.1"/>
</dbReference>